<dbReference type="STRING" id="29540.C481_17910"/>
<dbReference type="SUPFAM" id="SSF49384">
    <property type="entry name" value="Carbohydrate-binding domain"/>
    <property type="match status" value="1"/>
</dbReference>
<dbReference type="GO" id="GO:0030246">
    <property type="term" value="F:carbohydrate binding"/>
    <property type="evidence" value="ECO:0007669"/>
    <property type="project" value="InterPro"/>
</dbReference>
<dbReference type="PRINTS" id="PR00723">
    <property type="entry name" value="SUBTILISIN"/>
</dbReference>
<dbReference type="EMBL" id="AOIO01000040">
    <property type="protein sequence ID" value="ELY97836.1"/>
    <property type="molecule type" value="Genomic_DNA"/>
</dbReference>
<comment type="similarity">
    <text evidence="1 5 6">Belongs to the peptidase S8 family.</text>
</comment>
<dbReference type="Gene3D" id="2.60.40.680">
    <property type="match status" value="1"/>
</dbReference>
<dbReference type="PANTHER" id="PTHR43806:SF11">
    <property type="entry name" value="CEREVISIN-RELATED"/>
    <property type="match status" value="1"/>
</dbReference>
<dbReference type="Pfam" id="PF13620">
    <property type="entry name" value="CarboxypepD_reg"/>
    <property type="match status" value="1"/>
</dbReference>
<dbReference type="PATRIC" id="fig|29540.5.peg.3647"/>
<dbReference type="InterPro" id="IPR022398">
    <property type="entry name" value="Peptidase_S8_His-AS"/>
</dbReference>
<dbReference type="InterPro" id="IPR018247">
    <property type="entry name" value="EF_Hand_1_Ca_BS"/>
</dbReference>
<keyword evidence="2 5" id="KW-0645">Protease</keyword>
<dbReference type="InterPro" id="IPR036852">
    <property type="entry name" value="Peptidase_S8/S53_dom_sf"/>
</dbReference>
<dbReference type="InterPro" id="IPR050131">
    <property type="entry name" value="Peptidase_S8_subtilisin-like"/>
</dbReference>
<dbReference type="InterPro" id="IPR036439">
    <property type="entry name" value="Dockerin_dom_sf"/>
</dbReference>
<evidence type="ECO:0000313" key="10">
    <source>
        <dbReference type="Proteomes" id="UP000011554"/>
    </source>
</evidence>
<keyword evidence="3 5" id="KW-0378">Hydrolase</keyword>
<comment type="caution">
    <text evidence="9">The sequence shown here is derived from an EMBL/GenBank/DDBJ whole genome shotgun (WGS) entry which is preliminary data.</text>
</comment>
<evidence type="ECO:0000256" key="7">
    <source>
        <dbReference type="SAM" id="MobiDB-lite"/>
    </source>
</evidence>
<keyword evidence="10" id="KW-1185">Reference proteome</keyword>
<dbReference type="SUPFAM" id="SSF49464">
    <property type="entry name" value="Carboxypeptidase regulatory domain-like"/>
    <property type="match status" value="1"/>
</dbReference>
<evidence type="ECO:0000256" key="6">
    <source>
        <dbReference type="RuleBase" id="RU003355"/>
    </source>
</evidence>
<accession>M0AHI2</accession>
<dbReference type="GO" id="GO:0000272">
    <property type="term" value="P:polysaccharide catabolic process"/>
    <property type="evidence" value="ECO:0007669"/>
    <property type="project" value="InterPro"/>
</dbReference>
<dbReference type="PROSITE" id="PS00138">
    <property type="entry name" value="SUBTILASE_SER"/>
    <property type="match status" value="1"/>
</dbReference>
<dbReference type="InterPro" id="IPR016134">
    <property type="entry name" value="Dockerin_dom"/>
</dbReference>
<dbReference type="GO" id="GO:0006508">
    <property type="term" value="P:proteolysis"/>
    <property type="evidence" value="ECO:0007669"/>
    <property type="project" value="UniProtKB-KW"/>
</dbReference>
<dbReference type="Gene3D" id="3.40.50.200">
    <property type="entry name" value="Peptidase S8/S53 domain"/>
    <property type="match status" value="1"/>
</dbReference>
<evidence type="ECO:0000256" key="5">
    <source>
        <dbReference type="PROSITE-ProRule" id="PRU01240"/>
    </source>
</evidence>
<dbReference type="CDD" id="cd14256">
    <property type="entry name" value="Dockerin_I"/>
    <property type="match status" value="1"/>
</dbReference>
<evidence type="ECO:0000256" key="3">
    <source>
        <dbReference type="ARBA" id="ARBA00022801"/>
    </source>
</evidence>
<keyword evidence="4 5" id="KW-0720">Serine protease</keyword>
<dbReference type="SUPFAM" id="SSF52743">
    <property type="entry name" value="Subtilisin-like"/>
    <property type="match status" value="1"/>
</dbReference>
<dbReference type="Gene3D" id="1.10.1330.10">
    <property type="entry name" value="Dockerin domain"/>
    <property type="match status" value="1"/>
</dbReference>
<dbReference type="Gene3D" id="2.60.40.1120">
    <property type="entry name" value="Carboxypeptidase-like, regulatory domain"/>
    <property type="match status" value="1"/>
</dbReference>
<protein>
    <submittedName>
        <fullName evidence="9">Subtilisin-like serine protease</fullName>
    </submittedName>
</protein>
<dbReference type="PROSITE" id="PS00137">
    <property type="entry name" value="SUBTILASE_HIS"/>
    <property type="match status" value="1"/>
</dbReference>
<dbReference type="PROSITE" id="PS00018">
    <property type="entry name" value="EF_HAND_1"/>
    <property type="match status" value="1"/>
</dbReference>
<dbReference type="Pfam" id="PF00082">
    <property type="entry name" value="Peptidase_S8"/>
    <property type="match status" value="1"/>
</dbReference>
<sequence length="1057" mass="109661">MAVVFALLMITSVPAMAGISGSNGATETTQSAPADAIEESLRTADGTTEMIVRFESADPAAATSSADAIEMMQSQADESQTKAQKWAAETDGVEFVESFWIANAALLEVDTDEVSPKEVLRYTGGERLHENFELSLPESQSDADESYSPANESANVTYGLDMINATEVWDEHGTQGEGAGVAVLDTGVDGDHPDIDIADENWQEFDSNGEPVDSEPNDGQGHGTHVSGTVSGSDDPAGDVPAFGVAPDAELYHGKVLDDSGGGTFAQIIAGMEWAVDDTDADVVSMSLGAAGYDSQMMEPSENARDAGVVLVTSAGNSGDGVSGTPGNIYPNFASGAVDAEHNVASFSSGEEIETAEAYPDAPEYWPDNYTVPNAAAPGVDVLSSVPGGGYDDTYSGTSMSAPHHAGAFALMIAASGGDADREMLYDAMEETAWKPADWDEPDDEYDTRYGMGIIDVAAATNMVALDSGIDGTVTDAAGEPIDGATVAIEDGIETETDANGEYSLVAPAGTHTVTVDGFGYESTGADVTVTEENTTVQDFELADALDAELADGQPNGVEGGDAITVTTTVANAETVTVDLAGDYDPADATLYVEGEEAAFGEPVDLDGPISDELTITVETTEDTAGELSLEQTIGGMGDELTVSTGPTMVFEEYVPVAVVDDAGAQGEAVADTLDGSLPEMYDPVVTTSDEAMDGYDVIVVQNIETANADEFVSATEGGDTGVVYLDQWGDGSNGIPAHSNATGEPASTFEDDLVSPPLGYELTADHEIFEGVGEAGDTVDLHTALFGDHTWFDGTEYDVLAETTVTGSPVGSGFAVDDESSTILASNLGYTTFVTGGDYTADADAILANSVEYLVSGTDEPESALMFGEGDYMGSIGETTTVEINTTAEAVAGYETQVHFDPDVVQVEGVAGVDFADPVTSIDNENGTVSLAQAQSSTETMPTLAEIDFEFIGESDNETELVFDADNTYLNDEAGEVNVTLVDGTIASAWPGDVNADGAVNPLDATLTQQYLTGEEPTGTFHEELADMNDNGEVDAGDVTNILEEIVSTHGIEALA</sequence>
<dbReference type="PROSITE" id="PS00136">
    <property type="entry name" value="SUBTILASE_ASP"/>
    <property type="match status" value="1"/>
</dbReference>
<dbReference type="Pfam" id="PF00404">
    <property type="entry name" value="Dockerin_1"/>
    <property type="match status" value="1"/>
</dbReference>
<dbReference type="PROSITE" id="PS51892">
    <property type="entry name" value="SUBTILASE"/>
    <property type="match status" value="1"/>
</dbReference>
<evidence type="ECO:0000256" key="4">
    <source>
        <dbReference type="ARBA" id="ARBA00022825"/>
    </source>
</evidence>
<name>M0AHI2_NATA1</name>
<dbReference type="InterPro" id="IPR008969">
    <property type="entry name" value="CarboxyPept-like_regulatory"/>
</dbReference>
<dbReference type="RefSeq" id="WP_006110685.1">
    <property type="nucleotide sequence ID" value="NZ_AOIO01000040.1"/>
</dbReference>
<dbReference type="InterPro" id="IPR008965">
    <property type="entry name" value="CBM2/CBM3_carb-bd_dom_sf"/>
</dbReference>
<dbReference type="InterPro" id="IPR023827">
    <property type="entry name" value="Peptidase_S8_Asp-AS"/>
</dbReference>
<dbReference type="PROSITE" id="PS51766">
    <property type="entry name" value="DOCKERIN"/>
    <property type="match status" value="1"/>
</dbReference>
<dbReference type="eggNOG" id="arCOG00702">
    <property type="taxonomic scope" value="Archaea"/>
</dbReference>
<dbReference type="PANTHER" id="PTHR43806">
    <property type="entry name" value="PEPTIDASE S8"/>
    <property type="match status" value="1"/>
</dbReference>
<dbReference type="OrthoDB" id="27270at2157"/>
<dbReference type="InterPro" id="IPR000209">
    <property type="entry name" value="Peptidase_S8/S53_dom"/>
</dbReference>
<dbReference type="GO" id="GO:0004553">
    <property type="term" value="F:hydrolase activity, hydrolyzing O-glycosyl compounds"/>
    <property type="evidence" value="ECO:0007669"/>
    <property type="project" value="InterPro"/>
</dbReference>
<proteinExistence type="inferred from homology"/>
<feature type="domain" description="Dockerin" evidence="8">
    <location>
        <begin position="988"/>
        <end position="1057"/>
    </location>
</feature>
<feature type="active site" description="Charge relay system" evidence="5">
    <location>
        <position position="399"/>
    </location>
</feature>
<feature type="active site" description="Charge relay system" evidence="5">
    <location>
        <position position="222"/>
    </location>
</feature>
<dbReference type="InterPro" id="IPR002105">
    <property type="entry name" value="Dockerin_1_rpt"/>
</dbReference>
<feature type="active site" description="Charge relay system" evidence="5">
    <location>
        <position position="185"/>
    </location>
</feature>
<evidence type="ECO:0000256" key="1">
    <source>
        <dbReference type="ARBA" id="ARBA00011073"/>
    </source>
</evidence>
<dbReference type="GO" id="GO:0004252">
    <property type="term" value="F:serine-type endopeptidase activity"/>
    <property type="evidence" value="ECO:0007669"/>
    <property type="project" value="UniProtKB-UniRule"/>
</dbReference>
<dbReference type="CDD" id="cd08547">
    <property type="entry name" value="Type_II_cohesin"/>
    <property type="match status" value="1"/>
</dbReference>
<organism evidence="9 10">
    <name type="scientific">Natrialba asiatica (strain ATCC 700177 / DSM 12278 / JCM 9576 / FERM P-10747 / NBRC 102637 / 172P1)</name>
    <dbReference type="NCBI Taxonomy" id="29540"/>
    <lineage>
        <taxon>Archaea</taxon>
        <taxon>Methanobacteriati</taxon>
        <taxon>Methanobacteriota</taxon>
        <taxon>Stenosarchaea group</taxon>
        <taxon>Halobacteria</taxon>
        <taxon>Halobacteriales</taxon>
        <taxon>Natrialbaceae</taxon>
        <taxon>Natrialba</taxon>
    </lineage>
</organism>
<evidence type="ECO:0000259" key="8">
    <source>
        <dbReference type="PROSITE" id="PS51766"/>
    </source>
</evidence>
<dbReference type="SUPFAM" id="SSF63446">
    <property type="entry name" value="Type I dockerin domain"/>
    <property type="match status" value="1"/>
</dbReference>
<dbReference type="InterPro" id="IPR015500">
    <property type="entry name" value="Peptidase_S8_subtilisin-rel"/>
</dbReference>
<gene>
    <name evidence="9" type="ORF">C481_17910</name>
</gene>
<dbReference type="InterPro" id="IPR023828">
    <property type="entry name" value="Peptidase_S8_Ser-AS"/>
</dbReference>
<feature type="region of interest" description="Disordered" evidence="7">
    <location>
        <begin position="204"/>
        <end position="237"/>
    </location>
</feature>
<evidence type="ECO:0000313" key="9">
    <source>
        <dbReference type="EMBL" id="ELY97836.1"/>
    </source>
</evidence>
<evidence type="ECO:0000256" key="2">
    <source>
        <dbReference type="ARBA" id="ARBA00022670"/>
    </source>
</evidence>
<reference evidence="9 10" key="1">
    <citation type="journal article" date="2014" name="PLoS Genet.">
        <title>Phylogenetically driven sequencing of extremely halophilic archaea reveals strategies for static and dynamic osmo-response.</title>
        <authorList>
            <person name="Becker E.A."/>
            <person name="Seitzer P.M."/>
            <person name="Tritt A."/>
            <person name="Larsen D."/>
            <person name="Krusor M."/>
            <person name="Yao A.I."/>
            <person name="Wu D."/>
            <person name="Madern D."/>
            <person name="Eisen J.A."/>
            <person name="Darling A.E."/>
            <person name="Facciotti M.T."/>
        </authorList>
    </citation>
    <scope>NUCLEOTIDE SEQUENCE [LARGE SCALE GENOMIC DNA]</scope>
    <source>
        <strain evidence="9 10">DSM 12278</strain>
    </source>
</reference>
<dbReference type="AlphaFoldDB" id="M0AHI2"/>
<dbReference type="Proteomes" id="UP000011554">
    <property type="component" value="Unassembled WGS sequence"/>
</dbReference>